<dbReference type="AlphaFoldDB" id="A0A9P9FZG4"/>
<feature type="non-terminal residue" evidence="2">
    <location>
        <position position="1"/>
    </location>
</feature>
<dbReference type="Proteomes" id="UP000720189">
    <property type="component" value="Unassembled WGS sequence"/>
</dbReference>
<proteinExistence type="predicted"/>
<dbReference type="GeneID" id="70230881"/>
<reference evidence="2" key="1">
    <citation type="journal article" date="2021" name="Nat. Commun.">
        <title>Genetic determinants of endophytism in the Arabidopsis root mycobiome.</title>
        <authorList>
            <person name="Mesny F."/>
            <person name="Miyauchi S."/>
            <person name="Thiergart T."/>
            <person name="Pickel B."/>
            <person name="Atanasova L."/>
            <person name="Karlsson M."/>
            <person name="Huettel B."/>
            <person name="Barry K.W."/>
            <person name="Haridas S."/>
            <person name="Chen C."/>
            <person name="Bauer D."/>
            <person name="Andreopoulos W."/>
            <person name="Pangilinan J."/>
            <person name="LaButti K."/>
            <person name="Riley R."/>
            <person name="Lipzen A."/>
            <person name="Clum A."/>
            <person name="Drula E."/>
            <person name="Henrissat B."/>
            <person name="Kohler A."/>
            <person name="Grigoriev I.V."/>
            <person name="Martin F.M."/>
            <person name="Hacquard S."/>
        </authorList>
    </citation>
    <scope>NUCLEOTIDE SEQUENCE</scope>
    <source>
        <strain evidence="2">MPI-CAGE-AT-0023</strain>
    </source>
</reference>
<keyword evidence="3" id="KW-1185">Reference proteome</keyword>
<feature type="compositionally biased region" description="Polar residues" evidence="1">
    <location>
        <begin position="59"/>
        <end position="84"/>
    </location>
</feature>
<name>A0A9P9FZG4_FUSRE</name>
<comment type="caution">
    <text evidence="2">The sequence shown here is derived from an EMBL/GenBank/DDBJ whole genome shotgun (WGS) entry which is preliminary data.</text>
</comment>
<gene>
    <name evidence="2" type="ORF">BKA55DRAFT_717511</name>
</gene>
<evidence type="ECO:0000313" key="3">
    <source>
        <dbReference type="Proteomes" id="UP000720189"/>
    </source>
</evidence>
<protein>
    <submittedName>
        <fullName evidence="2">Uncharacterized protein</fullName>
    </submittedName>
</protein>
<feature type="region of interest" description="Disordered" evidence="1">
    <location>
        <begin position="59"/>
        <end position="86"/>
    </location>
</feature>
<dbReference type="RefSeq" id="XP_046042306.1">
    <property type="nucleotide sequence ID" value="XM_046200927.1"/>
</dbReference>
<accession>A0A9P9FZG4</accession>
<organism evidence="2 3">
    <name type="scientific">Fusarium redolens</name>
    <dbReference type="NCBI Taxonomy" id="48865"/>
    <lineage>
        <taxon>Eukaryota</taxon>
        <taxon>Fungi</taxon>
        <taxon>Dikarya</taxon>
        <taxon>Ascomycota</taxon>
        <taxon>Pezizomycotina</taxon>
        <taxon>Sordariomycetes</taxon>
        <taxon>Hypocreomycetidae</taxon>
        <taxon>Hypocreales</taxon>
        <taxon>Nectriaceae</taxon>
        <taxon>Fusarium</taxon>
        <taxon>Fusarium redolens species complex</taxon>
    </lineage>
</organism>
<evidence type="ECO:0000313" key="2">
    <source>
        <dbReference type="EMBL" id="KAH7222683.1"/>
    </source>
</evidence>
<evidence type="ECO:0000256" key="1">
    <source>
        <dbReference type="SAM" id="MobiDB-lite"/>
    </source>
</evidence>
<sequence>STPASLLHFIHYHGFSSYLVPSSSPARPADKAGLSSTLWSQSCPQTSFCSPSPIMCSPPAQNVSPPSRLTSSWSRGTSNQSHLSFSLPRKSPELRRFGAFILYKHPAAKLPY</sequence>
<dbReference type="EMBL" id="JAGMUX010000027">
    <property type="protein sequence ID" value="KAH7222683.1"/>
    <property type="molecule type" value="Genomic_DNA"/>
</dbReference>